<evidence type="ECO:0000256" key="4">
    <source>
        <dbReference type="ARBA" id="ARBA00023242"/>
    </source>
</evidence>
<proteinExistence type="inferred from homology"/>
<feature type="region of interest" description="Disordered" evidence="7">
    <location>
        <begin position="1"/>
        <end position="168"/>
    </location>
</feature>
<feature type="compositionally biased region" description="Acidic residues" evidence="7">
    <location>
        <begin position="58"/>
        <end position="75"/>
    </location>
</feature>
<evidence type="ECO:0000256" key="3">
    <source>
        <dbReference type="ARBA" id="ARBA00022552"/>
    </source>
</evidence>
<dbReference type="GO" id="GO:0006364">
    <property type="term" value="P:rRNA processing"/>
    <property type="evidence" value="ECO:0007669"/>
    <property type="project" value="UniProtKB-KW"/>
</dbReference>
<reference evidence="8" key="3">
    <citation type="submission" date="2019-06" db="EMBL/GenBank/DDBJ databases">
        <authorList>
            <person name="Poynton C."/>
            <person name="Hasenbein S."/>
            <person name="Benoit J.B."/>
            <person name="Sepulveda M.S."/>
            <person name="Poelchau M.F."/>
            <person name="Murali S.C."/>
            <person name="Chen S."/>
            <person name="Glastad K.M."/>
            <person name="Werren J.H."/>
            <person name="Vineis J.H."/>
            <person name="Bowen J.L."/>
            <person name="Friedrich M."/>
            <person name="Jones J."/>
            <person name="Robertson H.M."/>
            <person name="Feyereisen R."/>
            <person name="Mechler-Hickson A."/>
            <person name="Mathers N."/>
            <person name="Lee C.E."/>
            <person name="Colbourne J.K."/>
            <person name="Biales A."/>
            <person name="Johnston J.S."/>
            <person name="Wellborn G.A."/>
            <person name="Rosendale A.J."/>
            <person name="Cridge A.G."/>
            <person name="Munoz-Torres M.C."/>
            <person name="Bain P.A."/>
            <person name="Manny A.R."/>
            <person name="Major K.M."/>
            <person name="Lambert F.N."/>
            <person name="Vulpe C.D."/>
            <person name="Tuck P."/>
            <person name="Blalock B.J."/>
            <person name="Lin Y.-Y."/>
            <person name="Smith M.E."/>
            <person name="Ochoa-Acuna H."/>
            <person name="Chen M.-J.M."/>
            <person name="Childers C.P."/>
            <person name="Qu J."/>
            <person name="Dugan S."/>
            <person name="Lee S.L."/>
            <person name="Chao H."/>
            <person name="Dinh H."/>
            <person name="Han Y."/>
            <person name="Doddapaneni H."/>
            <person name="Worley K.C."/>
            <person name="Muzny D.M."/>
            <person name="Gibbs R.A."/>
            <person name="Richards S."/>
        </authorList>
    </citation>
    <scope>NUCLEOTIDE SEQUENCE</scope>
    <source>
        <strain evidence="8">HAZT.00-mixed</strain>
        <tissue evidence="8">Whole organism</tissue>
    </source>
</reference>
<evidence type="ECO:0000256" key="5">
    <source>
        <dbReference type="ARBA" id="ARBA00023274"/>
    </source>
</evidence>
<dbReference type="GO" id="GO:0005732">
    <property type="term" value="C:sno(s)RNA-containing ribonucleoprotein complex"/>
    <property type="evidence" value="ECO:0007669"/>
    <property type="project" value="InterPro"/>
</dbReference>
<dbReference type="PIRSF" id="PIRSF017300">
    <property type="entry name" value="snoRNP_Mpp10"/>
    <property type="match status" value="1"/>
</dbReference>
<dbReference type="AlphaFoldDB" id="A0A6A0GQE8"/>
<accession>A0A6A0GQE8</accession>
<organism evidence="8">
    <name type="scientific">Hyalella azteca</name>
    <name type="common">Amphipod</name>
    <dbReference type="NCBI Taxonomy" id="294128"/>
    <lineage>
        <taxon>Eukaryota</taxon>
        <taxon>Metazoa</taxon>
        <taxon>Ecdysozoa</taxon>
        <taxon>Arthropoda</taxon>
        <taxon>Crustacea</taxon>
        <taxon>Multicrustacea</taxon>
        <taxon>Malacostraca</taxon>
        <taxon>Eumalacostraca</taxon>
        <taxon>Peracarida</taxon>
        <taxon>Amphipoda</taxon>
        <taxon>Senticaudata</taxon>
        <taxon>Talitrida</taxon>
        <taxon>Talitroidea</taxon>
        <taxon>Hyalellidae</taxon>
        <taxon>Hyalella</taxon>
    </lineage>
</organism>
<sequence length="505" mass="57486">MTAIVKQMKDDELDETEHVSGDDSKSSTDEGLVASDDDENSNSSEIDEPEASNKVDSEQSDSSDNEDSNDSDDSAYNELDKQLFEHYLNDENDSDKGEEDDPIEDLAGASEVDSDEEMQEEPAQQEEESGQEKKDDSENEDDVDTQKNKKQKKKVHFDSTVTSKLNKNPLKKVHLPTFSRSDVDSQFFSVKSRFEKELELETRLRQELEESNISEKPWALKGEVQAADRPTNSVLTEYLEFRSGAKLRPIINEELCARIERVILDRFRTKAFNDVERKAKLVENPFEYKKKMVLDQEKSSKSLSKIYEEEYLKKQRMDTAKKAEEELPEHKKIRLAYEELEGYLDALSNAHYTPKLRNPELKIVSNLPAMQLEENTPVVANDSDLLAPQEITVPVRGLLKGDLEKTSTDKKRERRHKKHKQHLKFTEQEKKISAKVKTAASTGKKIDADTSAKVVNAALKTGQVKRMDTAGATVKSSSSFFKQLSEQHSVASKLASKKRKRDDNR</sequence>
<evidence type="ECO:0000256" key="2">
    <source>
        <dbReference type="ARBA" id="ARBA00022517"/>
    </source>
</evidence>
<feature type="compositionally biased region" description="Acidic residues" evidence="7">
    <location>
        <begin position="35"/>
        <end position="50"/>
    </location>
</feature>
<dbReference type="GO" id="GO:0034457">
    <property type="term" value="C:Mpp10 complex"/>
    <property type="evidence" value="ECO:0007669"/>
    <property type="project" value="InterPro"/>
</dbReference>
<comment type="subcellular location">
    <subcellularLocation>
        <location evidence="1">Nucleus</location>
        <location evidence="1">Nucleolus</location>
    </subcellularLocation>
</comment>
<dbReference type="PANTHER" id="PTHR17039:SF0">
    <property type="entry name" value="U3 SMALL NUCLEOLAR RIBONUCLEOPROTEIN PROTEIN MPP10"/>
    <property type="match status" value="1"/>
</dbReference>
<dbReference type="EMBL" id="JQDR03016892">
    <property type="protein sequence ID" value="KAA0184549.1"/>
    <property type="molecule type" value="Genomic_DNA"/>
</dbReference>
<keyword evidence="2" id="KW-0690">Ribosome biogenesis</keyword>
<dbReference type="Pfam" id="PF04006">
    <property type="entry name" value="Mpp10"/>
    <property type="match status" value="1"/>
</dbReference>
<reference evidence="8" key="1">
    <citation type="submission" date="2014-08" db="EMBL/GenBank/DDBJ databases">
        <authorList>
            <person name="Murali S."/>
            <person name="Richards S."/>
            <person name="Bandaranaike D."/>
            <person name="Bellair M."/>
            <person name="Blankenburg K."/>
            <person name="Chao H."/>
            <person name="Dinh H."/>
            <person name="Doddapaneni H."/>
            <person name="Dugan-Rocha S."/>
            <person name="Elkadiri S."/>
            <person name="Gnanaolivu R."/>
            <person name="Hughes D."/>
            <person name="Lee S."/>
            <person name="Li M."/>
            <person name="Ming W."/>
            <person name="Munidasa M."/>
            <person name="Muniz J."/>
            <person name="Nguyen L."/>
            <person name="Osuji N."/>
            <person name="Pu L.-L."/>
            <person name="Puazo M."/>
            <person name="Skinner E."/>
            <person name="Qu C."/>
            <person name="Quiroz J."/>
            <person name="Raj R."/>
            <person name="Weissenberger G."/>
            <person name="Xin Y."/>
            <person name="Zou X."/>
            <person name="Han Y."/>
            <person name="Worley K."/>
            <person name="Muzny D."/>
            <person name="Gibbs R."/>
        </authorList>
    </citation>
    <scope>NUCLEOTIDE SEQUENCE</scope>
    <source>
        <strain evidence="8">HAZT.00-mixed</strain>
        <tissue evidence="8">Whole organism</tissue>
    </source>
</reference>
<dbReference type="Proteomes" id="UP000711488">
    <property type="component" value="Unassembled WGS sequence"/>
</dbReference>
<dbReference type="GO" id="GO:0032040">
    <property type="term" value="C:small-subunit processome"/>
    <property type="evidence" value="ECO:0007669"/>
    <property type="project" value="TreeGrafter"/>
</dbReference>
<evidence type="ECO:0000256" key="6">
    <source>
        <dbReference type="ARBA" id="ARBA00029455"/>
    </source>
</evidence>
<keyword evidence="3" id="KW-0698">rRNA processing</keyword>
<keyword evidence="4" id="KW-0539">Nucleus</keyword>
<feature type="compositionally biased region" description="Acidic residues" evidence="7">
    <location>
        <begin position="90"/>
        <end position="104"/>
    </location>
</feature>
<comment type="caution">
    <text evidence="8">The sequence shown here is derived from an EMBL/GenBank/DDBJ whole genome shotgun (WGS) entry which is preliminary data.</text>
</comment>
<reference evidence="8" key="2">
    <citation type="journal article" date="2018" name="Environ. Sci. Technol.">
        <title>The Toxicogenome of Hyalella azteca: A Model for Sediment Ecotoxicology and Evolutionary Toxicology.</title>
        <authorList>
            <person name="Poynton H.C."/>
            <person name="Hasenbein S."/>
            <person name="Benoit J.B."/>
            <person name="Sepulveda M.S."/>
            <person name="Poelchau M.F."/>
            <person name="Hughes D.S.T."/>
            <person name="Murali S.C."/>
            <person name="Chen S."/>
            <person name="Glastad K.M."/>
            <person name="Goodisman M.A.D."/>
            <person name="Werren J.H."/>
            <person name="Vineis J.H."/>
            <person name="Bowen J.L."/>
            <person name="Friedrich M."/>
            <person name="Jones J."/>
            <person name="Robertson H.M."/>
            <person name="Feyereisen R."/>
            <person name="Mechler-Hickson A."/>
            <person name="Mathers N."/>
            <person name="Lee C.E."/>
            <person name="Colbourne J.K."/>
            <person name="Biales A."/>
            <person name="Johnston J.S."/>
            <person name="Wellborn G.A."/>
            <person name="Rosendale A.J."/>
            <person name="Cridge A.G."/>
            <person name="Munoz-Torres M.C."/>
            <person name="Bain P.A."/>
            <person name="Manny A.R."/>
            <person name="Major K.M."/>
            <person name="Lambert F.N."/>
            <person name="Vulpe C.D."/>
            <person name="Tuck P."/>
            <person name="Blalock B.J."/>
            <person name="Lin Y.Y."/>
            <person name="Smith M.E."/>
            <person name="Ochoa-Acuna H."/>
            <person name="Chen M.M."/>
            <person name="Childers C.P."/>
            <person name="Qu J."/>
            <person name="Dugan S."/>
            <person name="Lee S.L."/>
            <person name="Chao H."/>
            <person name="Dinh H."/>
            <person name="Han Y."/>
            <person name="Doddapaneni H."/>
            <person name="Worley K.C."/>
            <person name="Muzny D.M."/>
            <person name="Gibbs R.A."/>
            <person name="Richards S."/>
        </authorList>
    </citation>
    <scope>NUCLEOTIDE SEQUENCE</scope>
    <source>
        <strain evidence="8">HAZT.00-mixed</strain>
        <tissue evidence="8">Whole organism</tissue>
    </source>
</reference>
<feature type="compositionally biased region" description="Basic and acidic residues" evidence="7">
    <location>
        <begin position="16"/>
        <end position="28"/>
    </location>
</feature>
<dbReference type="PANTHER" id="PTHR17039">
    <property type="entry name" value="U3 SMALL NUCLEOLAR RIBONUCLEOPROTEIN PROTEIN MPP10"/>
    <property type="match status" value="1"/>
</dbReference>
<feature type="compositionally biased region" description="Basic residues" evidence="7">
    <location>
        <begin position="495"/>
        <end position="505"/>
    </location>
</feature>
<evidence type="ECO:0000256" key="1">
    <source>
        <dbReference type="ARBA" id="ARBA00004604"/>
    </source>
</evidence>
<feature type="compositionally biased region" description="Acidic residues" evidence="7">
    <location>
        <begin position="112"/>
        <end position="129"/>
    </location>
</feature>
<dbReference type="OrthoDB" id="445326at2759"/>
<keyword evidence="5" id="KW-0687">Ribonucleoprotein</keyword>
<feature type="compositionally biased region" description="Basic and acidic residues" evidence="7">
    <location>
        <begin position="78"/>
        <end position="89"/>
    </location>
</feature>
<protein>
    <submittedName>
        <fullName evidence="8">Uncharacterized protein</fullName>
    </submittedName>
</protein>
<evidence type="ECO:0000313" key="8">
    <source>
        <dbReference type="EMBL" id="KAA0184549.1"/>
    </source>
</evidence>
<comment type="similarity">
    <text evidence="6">Belongs to the MPP10 family.</text>
</comment>
<evidence type="ECO:0000256" key="7">
    <source>
        <dbReference type="SAM" id="MobiDB-lite"/>
    </source>
</evidence>
<feature type="region of interest" description="Disordered" evidence="7">
    <location>
        <begin position="485"/>
        <end position="505"/>
    </location>
</feature>
<gene>
    <name evidence="8" type="ORF">HAZT_HAZT004699</name>
</gene>
<name>A0A6A0GQE8_HYAAZ</name>
<dbReference type="InterPro" id="IPR012173">
    <property type="entry name" value="Mpp10"/>
</dbReference>